<sequence length="97" mass="11118">TDISSKATQSVKSDIMNLSKKDHSIHFESVTKEVAQMFCQSYAPGMNVEMVDIDPSKDEQFPGIVDLRKELEEWKWIYGKTPRFSVTFSTTLSARHM</sequence>
<organism evidence="1 2">
    <name type="scientific">Pocillopora damicornis</name>
    <name type="common">Cauliflower coral</name>
    <name type="synonym">Millepora damicornis</name>
    <dbReference type="NCBI Taxonomy" id="46731"/>
    <lineage>
        <taxon>Eukaryota</taxon>
        <taxon>Metazoa</taxon>
        <taxon>Cnidaria</taxon>
        <taxon>Anthozoa</taxon>
        <taxon>Hexacorallia</taxon>
        <taxon>Scleractinia</taxon>
        <taxon>Astrocoeniina</taxon>
        <taxon>Pocilloporidae</taxon>
        <taxon>Pocillopora</taxon>
    </lineage>
</organism>
<dbReference type="InterPro" id="IPR004562">
    <property type="entry name" value="LipoylTrfase_LipoateP_Ligase"/>
</dbReference>
<dbReference type="InterPro" id="IPR045864">
    <property type="entry name" value="aa-tRNA-synth_II/BPL/LPL"/>
</dbReference>
<dbReference type="Proteomes" id="UP000275408">
    <property type="component" value="Unassembled WGS sequence"/>
</dbReference>
<dbReference type="STRING" id="46731.A0A3M6TN83"/>
<reference evidence="1 2" key="1">
    <citation type="journal article" date="2018" name="Sci. Rep.">
        <title>Comparative analysis of the Pocillopora damicornis genome highlights role of immune system in coral evolution.</title>
        <authorList>
            <person name="Cunning R."/>
            <person name="Bay R.A."/>
            <person name="Gillette P."/>
            <person name="Baker A.C."/>
            <person name="Traylor-Knowles N."/>
        </authorList>
    </citation>
    <scope>NUCLEOTIDE SEQUENCE [LARGE SCALE GENOMIC DNA]</scope>
    <source>
        <strain evidence="1">RSMAS</strain>
        <tissue evidence="1">Whole animal</tissue>
    </source>
</reference>
<dbReference type="Gene3D" id="3.30.930.10">
    <property type="entry name" value="Bira Bifunctional Protein, Domain 2"/>
    <property type="match status" value="1"/>
</dbReference>
<dbReference type="GO" id="GO:0017118">
    <property type="term" value="F:lipoyltransferase activity"/>
    <property type="evidence" value="ECO:0007669"/>
    <property type="project" value="TreeGrafter"/>
</dbReference>
<dbReference type="SUPFAM" id="SSF55681">
    <property type="entry name" value="Class II aaRS and biotin synthetases"/>
    <property type="match status" value="1"/>
</dbReference>
<feature type="non-terminal residue" evidence="1">
    <location>
        <position position="97"/>
    </location>
</feature>
<dbReference type="AlphaFoldDB" id="A0A3M6TN83"/>
<protein>
    <submittedName>
        <fullName evidence="1">Uncharacterized protein</fullName>
    </submittedName>
</protein>
<keyword evidence="2" id="KW-1185">Reference proteome</keyword>
<dbReference type="EMBL" id="RCHS01003253">
    <property type="protein sequence ID" value="RMX42842.1"/>
    <property type="molecule type" value="Genomic_DNA"/>
</dbReference>
<dbReference type="GO" id="GO:0005739">
    <property type="term" value="C:mitochondrion"/>
    <property type="evidence" value="ECO:0007669"/>
    <property type="project" value="TreeGrafter"/>
</dbReference>
<gene>
    <name evidence="1" type="ORF">pdam_00005143</name>
</gene>
<dbReference type="PANTHER" id="PTHR12561:SF3">
    <property type="entry name" value="LIPOYLTRANSFERASE 1, MITOCHONDRIAL"/>
    <property type="match status" value="1"/>
</dbReference>
<comment type="caution">
    <text evidence="1">The sequence shown here is derived from an EMBL/GenBank/DDBJ whole genome shotgun (WGS) entry which is preliminary data.</text>
</comment>
<proteinExistence type="predicted"/>
<evidence type="ECO:0000313" key="1">
    <source>
        <dbReference type="EMBL" id="RMX42842.1"/>
    </source>
</evidence>
<dbReference type="OrthoDB" id="201621at2759"/>
<name>A0A3M6TN83_POCDA</name>
<dbReference type="PANTHER" id="PTHR12561">
    <property type="entry name" value="LIPOATE-PROTEIN LIGASE"/>
    <property type="match status" value="1"/>
</dbReference>
<evidence type="ECO:0000313" key="2">
    <source>
        <dbReference type="Proteomes" id="UP000275408"/>
    </source>
</evidence>
<dbReference type="GO" id="GO:0009249">
    <property type="term" value="P:protein lipoylation"/>
    <property type="evidence" value="ECO:0007669"/>
    <property type="project" value="InterPro"/>
</dbReference>
<feature type="non-terminal residue" evidence="1">
    <location>
        <position position="1"/>
    </location>
</feature>
<accession>A0A3M6TN83</accession>